<reference evidence="5 6" key="1">
    <citation type="submission" date="2020-12" db="EMBL/GenBank/DDBJ databases">
        <title>FDA dAtabase for Regulatory Grade micrObial Sequences (FDA-ARGOS): Supporting development and validation of Infectious Disease Dx tests.</title>
        <authorList>
            <person name="Sproer C."/>
            <person name="Gronow S."/>
            <person name="Severitt S."/>
            <person name="Schroder I."/>
            <person name="Tallon L."/>
            <person name="Sadzewicz L."/>
            <person name="Zhao X."/>
            <person name="Boylan J."/>
            <person name="Ott S."/>
            <person name="Bowen H."/>
            <person name="Vavikolanu K."/>
            <person name="Mehta A."/>
            <person name="Aluvathingal J."/>
            <person name="Nadendla S."/>
            <person name="Lowell S."/>
            <person name="Myers T."/>
            <person name="Yan Y."/>
            <person name="Sichtig H."/>
        </authorList>
    </citation>
    <scope>NUCLEOTIDE SEQUENCE [LARGE SCALE GENOMIC DNA]</scope>
    <source>
        <strain evidence="5 6">FDAARGOS_911</strain>
    </source>
</reference>
<dbReference type="GeneID" id="35767765"/>
<dbReference type="InterPro" id="IPR051695">
    <property type="entry name" value="Phosphoglycerate_Mutase"/>
</dbReference>
<feature type="active site" description="Tele-phosphohistidine intermediate" evidence="2">
    <location>
        <position position="11"/>
    </location>
</feature>
<dbReference type="EMBL" id="JAOTML010000009">
    <property type="protein sequence ID" value="MCY3053857.1"/>
    <property type="molecule type" value="Genomic_DNA"/>
</dbReference>
<dbReference type="Proteomes" id="UP000594771">
    <property type="component" value="Chromosome"/>
</dbReference>
<dbReference type="Gene3D" id="3.40.50.1240">
    <property type="entry name" value="Phosphoglycerate mutase-like"/>
    <property type="match status" value="1"/>
</dbReference>
<feature type="active site" description="Proton donor/acceptor" evidence="2">
    <location>
        <position position="91"/>
    </location>
</feature>
<evidence type="ECO:0000256" key="1">
    <source>
        <dbReference type="ARBA" id="ARBA00022801"/>
    </source>
</evidence>
<dbReference type="InterPro" id="IPR013078">
    <property type="entry name" value="His_Pase_superF_clade-1"/>
</dbReference>
<protein>
    <submittedName>
        <fullName evidence="5">Histidine phosphatase family protein</fullName>
    </submittedName>
</protein>
<evidence type="ECO:0000313" key="4">
    <source>
        <dbReference type="EMBL" id="MCY3053857.1"/>
    </source>
</evidence>
<feature type="binding site" evidence="3">
    <location>
        <begin position="91"/>
        <end position="94"/>
    </location>
    <ligand>
        <name>substrate</name>
    </ligand>
</feature>
<evidence type="ECO:0000313" key="7">
    <source>
        <dbReference type="Proteomes" id="UP001069145"/>
    </source>
</evidence>
<dbReference type="Pfam" id="PF00300">
    <property type="entry name" value="His_Phos_1"/>
    <property type="match status" value="1"/>
</dbReference>
<dbReference type="InterPro" id="IPR029033">
    <property type="entry name" value="His_PPase_superfam"/>
</dbReference>
<name>A0A0X8FF06_9LACT</name>
<dbReference type="KEGG" id="aun:AWM73_06265"/>
<sequence>MQAIHYYFIRHGETEANQNKLAGQEKVQGWTDTPLTRVGRAQMADLADHFKNIPLDLAYSSDMPRSQTSAQILLSSQPQGLIATPLKEFREIYYGGMEGQPIEVAWPESLQEMVHHMREEGIPQSQFVPNVIDGISHRDPKGLAEDFMTFWNRLESGMMQVHDEALEYRLDHMKPEINVAIISHHTPISAFLHEVLADFDLADVLDYGHYAHVSYHDGFYELIEWNMS</sequence>
<dbReference type="AlphaFoldDB" id="A0A0X8FF06"/>
<dbReference type="GO" id="GO:0043456">
    <property type="term" value="P:regulation of pentose-phosphate shunt"/>
    <property type="evidence" value="ECO:0007669"/>
    <property type="project" value="TreeGrafter"/>
</dbReference>
<dbReference type="Proteomes" id="UP001069145">
    <property type="component" value="Unassembled WGS sequence"/>
</dbReference>
<organism evidence="5 6">
    <name type="scientific">Aerococcus urinae</name>
    <dbReference type="NCBI Taxonomy" id="1376"/>
    <lineage>
        <taxon>Bacteria</taxon>
        <taxon>Bacillati</taxon>
        <taxon>Bacillota</taxon>
        <taxon>Bacilli</taxon>
        <taxon>Lactobacillales</taxon>
        <taxon>Aerococcaceae</taxon>
        <taxon>Aerococcus</taxon>
    </lineage>
</organism>
<dbReference type="PANTHER" id="PTHR46517">
    <property type="entry name" value="FRUCTOSE-2,6-BISPHOSPHATASE TIGAR"/>
    <property type="match status" value="1"/>
</dbReference>
<dbReference type="GO" id="GO:0005829">
    <property type="term" value="C:cytosol"/>
    <property type="evidence" value="ECO:0007669"/>
    <property type="project" value="TreeGrafter"/>
</dbReference>
<proteinExistence type="predicted"/>
<dbReference type="EMBL" id="CP065662">
    <property type="protein sequence ID" value="QPS02185.1"/>
    <property type="molecule type" value="Genomic_DNA"/>
</dbReference>
<feature type="binding site" evidence="3">
    <location>
        <position position="65"/>
    </location>
    <ligand>
        <name>substrate</name>
    </ligand>
</feature>
<reference evidence="4" key="2">
    <citation type="submission" date="2022-09" db="EMBL/GenBank/DDBJ databases">
        <title>Aerococcus urinae taxonomy study.</title>
        <authorList>
            <person name="Christensen J."/>
            <person name="Senneby E."/>
        </authorList>
    </citation>
    <scope>NUCLEOTIDE SEQUENCE</scope>
    <source>
        <strain evidence="4">NLD-066-U95</strain>
    </source>
</reference>
<dbReference type="PANTHER" id="PTHR46517:SF1">
    <property type="entry name" value="FRUCTOSE-2,6-BISPHOSPHATASE TIGAR"/>
    <property type="match status" value="1"/>
</dbReference>
<dbReference type="GO" id="GO:0004331">
    <property type="term" value="F:fructose-2,6-bisphosphate 2-phosphatase activity"/>
    <property type="evidence" value="ECO:0007669"/>
    <property type="project" value="TreeGrafter"/>
</dbReference>
<dbReference type="GO" id="GO:0045820">
    <property type="term" value="P:negative regulation of glycolytic process"/>
    <property type="evidence" value="ECO:0007669"/>
    <property type="project" value="TreeGrafter"/>
</dbReference>
<dbReference type="SMART" id="SM00855">
    <property type="entry name" value="PGAM"/>
    <property type="match status" value="1"/>
</dbReference>
<gene>
    <name evidence="5" type="ORF">I6G68_03770</name>
    <name evidence="4" type="ORF">ODY43_07630</name>
</gene>
<evidence type="ECO:0000313" key="6">
    <source>
        <dbReference type="Proteomes" id="UP000594771"/>
    </source>
</evidence>
<keyword evidence="1" id="KW-0378">Hydrolase</keyword>
<dbReference type="CDD" id="cd07067">
    <property type="entry name" value="HP_PGM_like"/>
    <property type="match status" value="1"/>
</dbReference>
<feature type="binding site" evidence="3">
    <location>
        <begin position="10"/>
        <end position="17"/>
    </location>
    <ligand>
        <name>substrate</name>
    </ligand>
</feature>
<evidence type="ECO:0000313" key="5">
    <source>
        <dbReference type="EMBL" id="QPS02185.1"/>
    </source>
</evidence>
<evidence type="ECO:0000256" key="2">
    <source>
        <dbReference type="PIRSR" id="PIRSR613078-1"/>
    </source>
</evidence>
<keyword evidence="7" id="KW-1185">Reference proteome</keyword>
<dbReference type="RefSeq" id="WP_060778575.1">
    <property type="nucleotide sequence ID" value="NZ_CAJHLF010000007.1"/>
</dbReference>
<dbReference type="SUPFAM" id="SSF53254">
    <property type="entry name" value="Phosphoglycerate mutase-like"/>
    <property type="match status" value="1"/>
</dbReference>
<evidence type="ECO:0000256" key="3">
    <source>
        <dbReference type="PIRSR" id="PIRSR613078-2"/>
    </source>
</evidence>
<dbReference type="OrthoDB" id="4131070at2"/>
<accession>A0A0X8FF06</accession>